<dbReference type="PANTHER" id="PTHR34390:SF2">
    <property type="entry name" value="SUCCINATE TRANSPORTER SUBUNIT YJJP-RELATED"/>
    <property type="match status" value="1"/>
</dbReference>
<dbReference type="InterPro" id="IPR010619">
    <property type="entry name" value="ThrE-like_N"/>
</dbReference>
<dbReference type="GO" id="GO:0005886">
    <property type="term" value="C:plasma membrane"/>
    <property type="evidence" value="ECO:0007669"/>
    <property type="project" value="UniProtKB-SubCell"/>
</dbReference>
<evidence type="ECO:0000259" key="9">
    <source>
        <dbReference type="Pfam" id="PF12821"/>
    </source>
</evidence>
<sequence length="411" mass="42547">MRDERMRALATAARTLVGYGHLTSEAISAVESLSARLGLPVRCIVEWNRVVLVDLDGLAHTTVHVRPEAINMARVNATLRAIDSLPAGGAIGDRELARLNSRLDEAASISHAPLWLFVLACIAGAWGLALIYGARSPLSYVLMAIAAGVGGVVRRWLGSHGIAVPGQALAAAMLAGILGGVADHLGIASTARLVAVCPAMILVPGPHLINGALDVTGKNVTVGWHRLVYGGIILAAISGGLVVGLLLVGSDLPVTAGARTPSLWVDALAAALAAMAFSVYFSMPLTQAAWPILVGGIIHAGRWILMVVCGVNVINGDLAACILAGLVLSAVAHRKRLSFAGVGFAAIVALVPGIYLFRAVAGMVQLTARPNTVVVVGVAQDFSTALLILAAMTFGLILSHGFIMRWRAVAR</sequence>
<feature type="transmembrane region" description="Helical" evidence="7">
    <location>
        <begin position="112"/>
        <end position="132"/>
    </location>
</feature>
<dbReference type="InterPro" id="IPR024528">
    <property type="entry name" value="ThrE_2"/>
</dbReference>
<proteinExistence type="inferred from homology"/>
<keyword evidence="4 7" id="KW-1133">Transmembrane helix</keyword>
<evidence type="ECO:0000256" key="5">
    <source>
        <dbReference type="ARBA" id="ARBA00023136"/>
    </source>
</evidence>
<feature type="transmembrane region" description="Helical" evidence="7">
    <location>
        <begin position="138"/>
        <end position="157"/>
    </location>
</feature>
<keyword evidence="2" id="KW-1003">Cell membrane</keyword>
<feature type="transmembrane region" description="Helical" evidence="7">
    <location>
        <begin position="227"/>
        <end position="249"/>
    </location>
</feature>
<dbReference type="Proteomes" id="UP000092596">
    <property type="component" value="Chromosome"/>
</dbReference>
<dbReference type="InterPro" id="IPR050539">
    <property type="entry name" value="ThrE_Dicarb/AminoAcid_Exp"/>
</dbReference>
<feature type="transmembrane region" description="Helical" evidence="7">
    <location>
        <begin position="169"/>
        <end position="187"/>
    </location>
</feature>
<gene>
    <name evidence="10" type="ORF">DAD186_06860</name>
</gene>
<feature type="domain" description="Threonine/Serine exporter ThrE" evidence="9">
    <location>
        <begin position="267"/>
        <end position="399"/>
    </location>
</feature>
<evidence type="ECO:0000256" key="4">
    <source>
        <dbReference type="ARBA" id="ARBA00022989"/>
    </source>
</evidence>
<dbReference type="PATRIC" id="fig|1630135.4.peg.687"/>
<evidence type="ECO:0000256" key="7">
    <source>
        <dbReference type="SAM" id="Phobius"/>
    </source>
</evidence>
<feature type="transmembrane region" description="Helical" evidence="7">
    <location>
        <begin position="288"/>
        <end position="308"/>
    </location>
</feature>
<dbReference type="PANTHER" id="PTHR34390">
    <property type="entry name" value="UPF0442 PROTEIN YJJB-RELATED"/>
    <property type="match status" value="1"/>
</dbReference>
<dbReference type="STRING" id="1630135.DAD186_06860"/>
<dbReference type="Pfam" id="PF12821">
    <property type="entry name" value="ThrE_2"/>
    <property type="match status" value="1"/>
</dbReference>
<protein>
    <recommendedName>
        <fullName evidence="12">Threonine/serine exporter family protein</fullName>
    </recommendedName>
</protein>
<comment type="subcellular location">
    <subcellularLocation>
        <location evidence="1">Cell membrane</location>
        <topology evidence="1">Multi-pass membrane protein</topology>
    </subcellularLocation>
</comment>
<dbReference type="Pfam" id="PF06738">
    <property type="entry name" value="ThrE"/>
    <property type="match status" value="1"/>
</dbReference>
<comment type="similarity">
    <text evidence="6">Belongs to the ThrE exporter (TC 2.A.79) family.</text>
</comment>
<dbReference type="KEGG" id="dva:DAD186_06860"/>
<dbReference type="GO" id="GO:0015744">
    <property type="term" value="P:succinate transport"/>
    <property type="evidence" value="ECO:0007669"/>
    <property type="project" value="TreeGrafter"/>
</dbReference>
<dbReference type="RefSeq" id="WP_065247480.1">
    <property type="nucleotide sequence ID" value="NZ_CP012117.1"/>
</dbReference>
<feature type="transmembrane region" description="Helical" evidence="7">
    <location>
        <begin position="261"/>
        <end position="281"/>
    </location>
</feature>
<evidence type="ECO:0000313" key="11">
    <source>
        <dbReference type="Proteomes" id="UP000092596"/>
    </source>
</evidence>
<feature type="domain" description="Threonine/serine exporter-like N-terminal" evidence="8">
    <location>
        <begin position="9"/>
        <end position="247"/>
    </location>
</feature>
<accession>A0A1B0ZH22</accession>
<evidence type="ECO:0000256" key="6">
    <source>
        <dbReference type="ARBA" id="ARBA00034125"/>
    </source>
</evidence>
<organism evidence="10 11">
    <name type="scientific">Dermabacter vaginalis</name>
    <dbReference type="NCBI Taxonomy" id="1630135"/>
    <lineage>
        <taxon>Bacteria</taxon>
        <taxon>Bacillati</taxon>
        <taxon>Actinomycetota</taxon>
        <taxon>Actinomycetes</taxon>
        <taxon>Micrococcales</taxon>
        <taxon>Dermabacteraceae</taxon>
        <taxon>Dermabacter</taxon>
    </lineage>
</organism>
<dbReference type="EMBL" id="CP012117">
    <property type="protein sequence ID" value="ANP27236.1"/>
    <property type="molecule type" value="Genomic_DNA"/>
</dbReference>
<feature type="transmembrane region" description="Helical" evidence="7">
    <location>
        <begin position="314"/>
        <end position="332"/>
    </location>
</feature>
<evidence type="ECO:0000256" key="1">
    <source>
        <dbReference type="ARBA" id="ARBA00004651"/>
    </source>
</evidence>
<feature type="transmembrane region" description="Helical" evidence="7">
    <location>
        <begin position="339"/>
        <end position="364"/>
    </location>
</feature>
<evidence type="ECO:0000256" key="3">
    <source>
        <dbReference type="ARBA" id="ARBA00022692"/>
    </source>
</evidence>
<name>A0A1B0ZH22_9MICO</name>
<evidence type="ECO:0000313" key="10">
    <source>
        <dbReference type="EMBL" id="ANP27236.1"/>
    </source>
</evidence>
<evidence type="ECO:0000256" key="2">
    <source>
        <dbReference type="ARBA" id="ARBA00022475"/>
    </source>
</evidence>
<dbReference type="AlphaFoldDB" id="A0A1B0ZH22"/>
<dbReference type="GO" id="GO:0022857">
    <property type="term" value="F:transmembrane transporter activity"/>
    <property type="evidence" value="ECO:0007669"/>
    <property type="project" value="InterPro"/>
</dbReference>
<keyword evidence="5 7" id="KW-0472">Membrane</keyword>
<feature type="transmembrane region" description="Helical" evidence="7">
    <location>
        <begin position="193"/>
        <end position="215"/>
    </location>
</feature>
<evidence type="ECO:0000259" key="8">
    <source>
        <dbReference type="Pfam" id="PF06738"/>
    </source>
</evidence>
<reference evidence="10 11" key="1">
    <citation type="submission" date="2015-06" db="EMBL/GenBank/DDBJ databases">
        <title>Investigation of pathophysiology for high-risk pregnancy and development of treatment modality based on it.</title>
        <authorList>
            <person name="Kim B.-C."/>
            <person name="Lim S."/>
        </authorList>
    </citation>
    <scope>NUCLEOTIDE SEQUENCE [LARGE SCALE GENOMIC DNA]</scope>
    <source>
        <strain evidence="10 11">AD1-86</strain>
    </source>
</reference>
<feature type="transmembrane region" description="Helical" evidence="7">
    <location>
        <begin position="384"/>
        <end position="403"/>
    </location>
</feature>
<evidence type="ECO:0008006" key="12">
    <source>
        <dbReference type="Google" id="ProtNLM"/>
    </source>
</evidence>
<keyword evidence="3 7" id="KW-0812">Transmembrane</keyword>